<dbReference type="Proteomes" id="UP001482620">
    <property type="component" value="Unassembled WGS sequence"/>
</dbReference>
<comment type="caution">
    <text evidence="1">The sequence shown here is derived from an EMBL/GenBank/DDBJ whole genome shotgun (WGS) entry which is preliminary data.</text>
</comment>
<gene>
    <name evidence="1" type="ORF">ILYODFUR_029705</name>
</gene>
<protein>
    <submittedName>
        <fullName evidence="1">Uncharacterized protein</fullName>
    </submittedName>
</protein>
<evidence type="ECO:0000313" key="2">
    <source>
        <dbReference type="Proteomes" id="UP001482620"/>
    </source>
</evidence>
<sequence length="110" mass="12224">MVTSSCPGPTDGSSLYYNSVTAAGFTSDIHHSIRILVSKQILRFVIWKEGCQLTASSHTQIFSENKDKPFHITEGTPNSLSAKKATPPLQFLMYCRELCLGCKQGERQTR</sequence>
<reference evidence="1 2" key="1">
    <citation type="submission" date="2021-06" db="EMBL/GenBank/DDBJ databases">
        <authorList>
            <person name="Palmer J.M."/>
        </authorList>
    </citation>
    <scope>NUCLEOTIDE SEQUENCE [LARGE SCALE GENOMIC DNA]</scope>
    <source>
        <strain evidence="2">if_2019</strain>
        <tissue evidence="1">Muscle</tissue>
    </source>
</reference>
<proteinExistence type="predicted"/>
<evidence type="ECO:0000313" key="1">
    <source>
        <dbReference type="EMBL" id="MEQ2234224.1"/>
    </source>
</evidence>
<dbReference type="EMBL" id="JAHRIQ010039026">
    <property type="protein sequence ID" value="MEQ2234224.1"/>
    <property type="molecule type" value="Genomic_DNA"/>
</dbReference>
<organism evidence="1 2">
    <name type="scientific">Ilyodon furcidens</name>
    <name type="common">goldbreast splitfin</name>
    <dbReference type="NCBI Taxonomy" id="33524"/>
    <lineage>
        <taxon>Eukaryota</taxon>
        <taxon>Metazoa</taxon>
        <taxon>Chordata</taxon>
        <taxon>Craniata</taxon>
        <taxon>Vertebrata</taxon>
        <taxon>Euteleostomi</taxon>
        <taxon>Actinopterygii</taxon>
        <taxon>Neopterygii</taxon>
        <taxon>Teleostei</taxon>
        <taxon>Neoteleostei</taxon>
        <taxon>Acanthomorphata</taxon>
        <taxon>Ovalentaria</taxon>
        <taxon>Atherinomorphae</taxon>
        <taxon>Cyprinodontiformes</taxon>
        <taxon>Goodeidae</taxon>
        <taxon>Ilyodon</taxon>
    </lineage>
</organism>
<name>A0ABV0TNX6_9TELE</name>
<accession>A0ABV0TNX6</accession>
<keyword evidence="2" id="KW-1185">Reference proteome</keyword>